<gene>
    <name evidence="6" type="ORF">G4D63_07140</name>
</gene>
<dbReference type="PANTHER" id="PTHR32089">
    <property type="entry name" value="METHYL-ACCEPTING CHEMOTAXIS PROTEIN MCPB"/>
    <property type="match status" value="1"/>
</dbReference>
<feature type="coiled-coil region" evidence="3">
    <location>
        <begin position="250"/>
        <end position="312"/>
    </location>
</feature>
<sequence>MNDNQSQLDQILVADIERKNKLVFMVSLLSVILAIVVEIGLKQPLVLILTIGIGGFVVLAFLAFLMYKKYLTMQIPYLTIAGLAVVIYLIMVSTQAITMILMPLYLLTTIAIYNKKSTTIMGVLSALLISILFFINSQDVLQLETTRIFAYYLIFGLITLTLFFQLRVSEQMKKEMNELQSQTQTLVEKQKEHSRYLSSGTKTISENIGKVRAQSEDQLHSLQEVGVAVGEISSGMQTQSESAGTITTSVETLNQMVNELVKNANFLSKQVAVTNSASEEGTQTIEALLSKISEFQQSIDTMSETMENLADKITETTTFSDSIRDIAAQTNLLALNASIEAARAGESGKGFAVVAGEIRKLSEVTTKAANRISENLAKVNENTSFSQKQMKNNAIKMTESVTLTQETLKVFENINNSVHELHATVKEYELVTASISESSSTIETSVTEFASIIEETTASLEEIAASIENHSESNGELVSFIQNTDDATLELMKLTKDK</sequence>
<evidence type="ECO:0000259" key="5">
    <source>
        <dbReference type="PROSITE" id="PS50111"/>
    </source>
</evidence>
<accession>A0A6M0Q913</accession>
<feature type="transmembrane region" description="Helical" evidence="4">
    <location>
        <begin position="120"/>
        <end position="136"/>
    </location>
</feature>
<keyword evidence="4" id="KW-1133">Transmembrane helix</keyword>
<dbReference type="GO" id="GO:0016020">
    <property type="term" value="C:membrane"/>
    <property type="evidence" value="ECO:0007669"/>
    <property type="project" value="InterPro"/>
</dbReference>
<proteinExistence type="predicted"/>
<dbReference type="SUPFAM" id="SSF58104">
    <property type="entry name" value="Methyl-accepting chemotaxis protein (MCP) signaling domain"/>
    <property type="match status" value="1"/>
</dbReference>
<dbReference type="AlphaFoldDB" id="A0A6M0Q913"/>
<evidence type="ECO:0000313" key="6">
    <source>
        <dbReference type="EMBL" id="NEY71518.1"/>
    </source>
</evidence>
<protein>
    <recommendedName>
        <fullName evidence="5">Methyl-accepting transducer domain-containing protein</fullName>
    </recommendedName>
</protein>
<dbReference type="EMBL" id="JAAIWM010000002">
    <property type="protein sequence ID" value="NEY71518.1"/>
    <property type="molecule type" value="Genomic_DNA"/>
</dbReference>
<keyword evidence="4" id="KW-0812">Transmembrane</keyword>
<dbReference type="PROSITE" id="PS50111">
    <property type="entry name" value="CHEMOTAXIS_TRANSDUC_2"/>
    <property type="match status" value="1"/>
</dbReference>
<evidence type="ECO:0000256" key="4">
    <source>
        <dbReference type="SAM" id="Phobius"/>
    </source>
</evidence>
<feature type="transmembrane region" description="Helical" evidence="4">
    <location>
        <begin position="47"/>
        <end position="67"/>
    </location>
</feature>
<name>A0A6M0Q913_9BACI</name>
<dbReference type="RefSeq" id="WP_163178963.1">
    <property type="nucleotide sequence ID" value="NZ_JAFBEW010000002.1"/>
</dbReference>
<evidence type="ECO:0000256" key="3">
    <source>
        <dbReference type="SAM" id="Coils"/>
    </source>
</evidence>
<dbReference type="SMART" id="SM00283">
    <property type="entry name" value="MA"/>
    <property type="match status" value="1"/>
</dbReference>
<dbReference type="Proteomes" id="UP000481043">
    <property type="component" value="Unassembled WGS sequence"/>
</dbReference>
<evidence type="ECO:0000256" key="1">
    <source>
        <dbReference type="ARBA" id="ARBA00023224"/>
    </source>
</evidence>
<keyword evidence="7" id="KW-1185">Reference proteome</keyword>
<feature type="transmembrane region" description="Helical" evidence="4">
    <location>
        <begin position="148"/>
        <end position="166"/>
    </location>
</feature>
<feature type="transmembrane region" description="Helical" evidence="4">
    <location>
        <begin position="22"/>
        <end position="41"/>
    </location>
</feature>
<keyword evidence="1 2" id="KW-0807">Transducer</keyword>
<keyword evidence="4" id="KW-0472">Membrane</keyword>
<evidence type="ECO:0000313" key="7">
    <source>
        <dbReference type="Proteomes" id="UP000481043"/>
    </source>
</evidence>
<dbReference type="Pfam" id="PF00015">
    <property type="entry name" value="MCPsignal"/>
    <property type="match status" value="1"/>
</dbReference>
<dbReference type="PANTHER" id="PTHR32089:SF112">
    <property type="entry name" value="LYSOZYME-LIKE PROTEIN-RELATED"/>
    <property type="match status" value="1"/>
</dbReference>
<keyword evidence="3" id="KW-0175">Coiled coil</keyword>
<dbReference type="Gene3D" id="1.10.287.950">
    <property type="entry name" value="Methyl-accepting chemotaxis protein"/>
    <property type="match status" value="1"/>
</dbReference>
<evidence type="ECO:0000256" key="2">
    <source>
        <dbReference type="PROSITE-ProRule" id="PRU00284"/>
    </source>
</evidence>
<organism evidence="6 7">
    <name type="scientific">Bacillus mesophilus</name>
    <dbReference type="NCBI Taxonomy" id="1808955"/>
    <lineage>
        <taxon>Bacteria</taxon>
        <taxon>Bacillati</taxon>
        <taxon>Bacillota</taxon>
        <taxon>Bacilli</taxon>
        <taxon>Bacillales</taxon>
        <taxon>Bacillaceae</taxon>
        <taxon>Bacillus</taxon>
    </lineage>
</organism>
<dbReference type="InterPro" id="IPR004089">
    <property type="entry name" value="MCPsignal_dom"/>
</dbReference>
<feature type="domain" description="Methyl-accepting transducer" evidence="5">
    <location>
        <begin position="214"/>
        <end position="464"/>
    </location>
</feature>
<dbReference type="GO" id="GO:0007165">
    <property type="term" value="P:signal transduction"/>
    <property type="evidence" value="ECO:0007669"/>
    <property type="project" value="UniProtKB-KW"/>
</dbReference>
<reference evidence="6 7" key="1">
    <citation type="submission" date="2020-02" db="EMBL/GenBank/DDBJ databases">
        <title>Bacillus aquiflavi sp. nov., isolated from yellow water of strong flavor Chinese baijiu in Yibin region of China.</title>
        <authorList>
            <person name="Xie J."/>
        </authorList>
    </citation>
    <scope>NUCLEOTIDE SEQUENCE [LARGE SCALE GENOMIC DNA]</scope>
    <source>
        <strain evidence="6 7">SA4</strain>
    </source>
</reference>
<comment type="caution">
    <text evidence="6">The sequence shown here is derived from an EMBL/GenBank/DDBJ whole genome shotgun (WGS) entry which is preliminary data.</text>
</comment>